<sequence>MSPNGSNKIRLAPHPTARGKAVATTSLSVGTLILSVPALSTALQHHEKGRRCDACHRAAGGSVKLLRCAGCAAYWYCGKLCQKKQWKAHHKKICKSYREFVSSLVYQNLSPEERIDAVLLSHLLAEAYPDDDSSSRPEDDTPFSILFDLQKHTPPEFHTPPVCPPPANPALADQATDLYLRFGNNNFIVHSHLNSYAHGIFPLASRTFNHSCIPNAAVKYTIRPSEPVSMQVIALYAIQEGEEITIPYLDPALPYATRREALQANYGFVCICPLCTFNETFHPESPPARGSSECEKLDIALRQFALGSEYEVKVRLPTYTEHFKSMPPDLYPIWHDSFLPTLSERFSRAAHDHQFHEALSFGLTQLALYAVVYPPNYPQTDLSAEGMHLLEMAKTAWDAWIVAEGDNAAGAEQLRAKLRRDAFSYLTLASQILGIYGHEGDDDGPLQEIQVLEHFLRVG</sequence>
<feature type="domain" description="MYND-type" evidence="6">
    <location>
        <begin position="52"/>
        <end position="94"/>
    </location>
</feature>
<dbReference type="Gene3D" id="1.10.220.160">
    <property type="match status" value="1"/>
</dbReference>
<evidence type="ECO:0000313" key="7">
    <source>
        <dbReference type="EMBL" id="OCH91201.1"/>
    </source>
</evidence>
<dbReference type="SUPFAM" id="SSF82199">
    <property type="entry name" value="SET domain"/>
    <property type="match status" value="1"/>
</dbReference>
<accession>A0A8E2AUH1</accession>
<keyword evidence="3" id="KW-0862">Zinc</keyword>
<dbReference type="InterPro" id="IPR002893">
    <property type="entry name" value="Znf_MYND"/>
</dbReference>
<keyword evidence="8" id="KW-1185">Reference proteome</keyword>
<dbReference type="EMBL" id="KV722389">
    <property type="protein sequence ID" value="OCH91201.1"/>
    <property type="molecule type" value="Genomic_DNA"/>
</dbReference>
<proteinExistence type="predicted"/>
<organism evidence="7 8">
    <name type="scientific">Obba rivulosa</name>
    <dbReference type="NCBI Taxonomy" id="1052685"/>
    <lineage>
        <taxon>Eukaryota</taxon>
        <taxon>Fungi</taxon>
        <taxon>Dikarya</taxon>
        <taxon>Basidiomycota</taxon>
        <taxon>Agaricomycotina</taxon>
        <taxon>Agaricomycetes</taxon>
        <taxon>Polyporales</taxon>
        <taxon>Gelatoporiaceae</taxon>
        <taxon>Obba</taxon>
    </lineage>
</organism>
<evidence type="ECO:0000256" key="3">
    <source>
        <dbReference type="ARBA" id="ARBA00022833"/>
    </source>
</evidence>
<evidence type="ECO:0000259" key="6">
    <source>
        <dbReference type="PROSITE" id="PS50865"/>
    </source>
</evidence>
<dbReference type="Proteomes" id="UP000250043">
    <property type="component" value="Unassembled WGS sequence"/>
</dbReference>
<evidence type="ECO:0000256" key="4">
    <source>
        <dbReference type="PROSITE-ProRule" id="PRU00134"/>
    </source>
</evidence>
<keyword evidence="2 4" id="KW-0863">Zinc-finger</keyword>
<dbReference type="OrthoDB" id="5945798at2759"/>
<dbReference type="AlphaFoldDB" id="A0A8E2AUH1"/>
<dbReference type="GO" id="GO:0008270">
    <property type="term" value="F:zinc ion binding"/>
    <property type="evidence" value="ECO:0007669"/>
    <property type="project" value="UniProtKB-KW"/>
</dbReference>
<dbReference type="PROSITE" id="PS01360">
    <property type="entry name" value="ZF_MYND_1"/>
    <property type="match status" value="1"/>
</dbReference>
<dbReference type="PANTHER" id="PTHR12197:SF251">
    <property type="entry name" value="EG:BACR7C10.4 PROTEIN"/>
    <property type="match status" value="1"/>
</dbReference>
<dbReference type="InterPro" id="IPR046341">
    <property type="entry name" value="SET_dom_sf"/>
</dbReference>
<dbReference type="PROSITE" id="PS50280">
    <property type="entry name" value="SET"/>
    <property type="match status" value="1"/>
</dbReference>
<dbReference type="PANTHER" id="PTHR12197">
    <property type="entry name" value="HISTONE-LYSINE N-METHYLTRANSFERASE SMYD"/>
    <property type="match status" value="1"/>
</dbReference>
<dbReference type="InterPro" id="IPR001214">
    <property type="entry name" value="SET_dom"/>
</dbReference>
<dbReference type="GO" id="GO:0005634">
    <property type="term" value="C:nucleus"/>
    <property type="evidence" value="ECO:0007669"/>
    <property type="project" value="TreeGrafter"/>
</dbReference>
<dbReference type="Gene3D" id="2.170.270.10">
    <property type="entry name" value="SET domain"/>
    <property type="match status" value="1"/>
</dbReference>
<gene>
    <name evidence="7" type="ORF">OBBRIDRAFT_818870</name>
</gene>
<protein>
    <submittedName>
        <fullName evidence="7">SET domain-containing protein</fullName>
    </submittedName>
</protein>
<evidence type="ECO:0000259" key="5">
    <source>
        <dbReference type="PROSITE" id="PS50280"/>
    </source>
</evidence>
<evidence type="ECO:0000256" key="1">
    <source>
        <dbReference type="ARBA" id="ARBA00022723"/>
    </source>
</evidence>
<dbReference type="InterPro" id="IPR050869">
    <property type="entry name" value="H3K4_H4K5_MeTrfase"/>
</dbReference>
<dbReference type="Pfam" id="PF01753">
    <property type="entry name" value="zf-MYND"/>
    <property type="match status" value="1"/>
</dbReference>
<dbReference type="PROSITE" id="PS50865">
    <property type="entry name" value="ZF_MYND_2"/>
    <property type="match status" value="1"/>
</dbReference>
<dbReference type="CDD" id="cd20071">
    <property type="entry name" value="SET_SMYD"/>
    <property type="match status" value="1"/>
</dbReference>
<keyword evidence="1" id="KW-0479">Metal-binding</keyword>
<feature type="domain" description="SET" evidence="5">
    <location>
        <begin position="7"/>
        <end position="249"/>
    </location>
</feature>
<dbReference type="Gene3D" id="6.10.140.2220">
    <property type="match status" value="1"/>
</dbReference>
<reference evidence="7 8" key="1">
    <citation type="submission" date="2016-07" db="EMBL/GenBank/DDBJ databases">
        <title>Draft genome of the white-rot fungus Obba rivulosa 3A-2.</title>
        <authorList>
            <consortium name="DOE Joint Genome Institute"/>
            <person name="Miettinen O."/>
            <person name="Riley R."/>
            <person name="Acob R."/>
            <person name="Barry K."/>
            <person name="Cullen D."/>
            <person name="De Vries R."/>
            <person name="Hainaut M."/>
            <person name="Hatakka A."/>
            <person name="Henrissat B."/>
            <person name="Hilden K."/>
            <person name="Kuo R."/>
            <person name="Labutti K."/>
            <person name="Lipzen A."/>
            <person name="Makela M.R."/>
            <person name="Sandor L."/>
            <person name="Spatafora J.W."/>
            <person name="Grigoriev I.V."/>
            <person name="Hibbett D.S."/>
        </authorList>
    </citation>
    <scope>NUCLEOTIDE SEQUENCE [LARGE SCALE GENOMIC DNA]</scope>
    <source>
        <strain evidence="7 8">3A-2</strain>
    </source>
</reference>
<evidence type="ECO:0000256" key="2">
    <source>
        <dbReference type="ARBA" id="ARBA00022771"/>
    </source>
</evidence>
<dbReference type="Pfam" id="PF00856">
    <property type="entry name" value="SET"/>
    <property type="match status" value="1"/>
</dbReference>
<evidence type="ECO:0000313" key="8">
    <source>
        <dbReference type="Proteomes" id="UP000250043"/>
    </source>
</evidence>
<name>A0A8E2AUH1_9APHY</name>